<feature type="binding site" evidence="21">
    <location>
        <position position="140"/>
    </location>
    <ligand>
        <name>substrate</name>
    </ligand>
</feature>
<dbReference type="InterPro" id="IPR036945">
    <property type="entry name" value="DAGK_sf"/>
</dbReference>
<evidence type="ECO:0000256" key="12">
    <source>
        <dbReference type="ARBA" id="ARBA00022777"/>
    </source>
</evidence>
<comment type="caution">
    <text evidence="24">Lacks conserved residue(s) required for the propagation of feature annotation.</text>
</comment>
<comment type="similarity">
    <text evidence="2 24">Belongs to the bacterial diacylglycerol kinase family.</text>
</comment>
<feature type="active site" description="Proton acceptor" evidence="20">
    <location>
        <position position="111"/>
    </location>
</feature>
<keyword evidence="11 22" id="KW-0547">Nucleotide-binding</keyword>
<evidence type="ECO:0000256" key="14">
    <source>
        <dbReference type="ARBA" id="ARBA00022842"/>
    </source>
</evidence>
<keyword evidence="6" id="KW-0444">Lipid biosynthesis</keyword>
<evidence type="ECO:0000256" key="3">
    <source>
        <dbReference type="ARBA" id="ARBA00012133"/>
    </source>
</evidence>
<evidence type="ECO:0000313" key="26">
    <source>
        <dbReference type="Proteomes" id="UP000594435"/>
    </source>
</evidence>
<evidence type="ECO:0000256" key="20">
    <source>
        <dbReference type="PIRSR" id="PIRSR600829-1"/>
    </source>
</evidence>
<evidence type="ECO:0000256" key="15">
    <source>
        <dbReference type="ARBA" id="ARBA00022989"/>
    </source>
</evidence>
<dbReference type="Pfam" id="PF01219">
    <property type="entry name" value="DAGK_prokar"/>
    <property type="match status" value="1"/>
</dbReference>
<keyword evidence="15 24" id="KW-1133">Transmembrane helix</keyword>
<feature type="binding site" evidence="22">
    <location>
        <begin position="136"/>
        <end position="137"/>
    </location>
    <ligand>
        <name>ATP</name>
        <dbReference type="ChEBI" id="CHEBI:30616"/>
    </ligand>
</feature>
<comment type="subcellular location">
    <subcellularLocation>
        <location evidence="1 24">Cell inner membrane</location>
        <topology evidence="1 24">Multi-pass membrane protein</topology>
    </subcellularLocation>
</comment>
<keyword evidence="16 24" id="KW-0443">Lipid metabolism</keyword>
<comment type="cofactor">
    <cofactor evidence="23">
        <name>Mg(2+)</name>
        <dbReference type="ChEBI" id="CHEBI:18420"/>
    </cofactor>
    <text evidence="23">Mn(2+), Zn(2+), Cd(2+) and Co(2+) support activity to lesser extents.</text>
</comment>
<keyword evidence="9 24" id="KW-0812">Transmembrane</keyword>
<evidence type="ECO:0000256" key="24">
    <source>
        <dbReference type="RuleBase" id="RU363065"/>
    </source>
</evidence>
<evidence type="ECO:0000256" key="1">
    <source>
        <dbReference type="ARBA" id="ARBA00004429"/>
    </source>
</evidence>
<evidence type="ECO:0000256" key="7">
    <source>
        <dbReference type="ARBA" id="ARBA00022519"/>
    </source>
</evidence>
<evidence type="ECO:0000256" key="9">
    <source>
        <dbReference type="ARBA" id="ARBA00022692"/>
    </source>
</evidence>
<comment type="catalytic activity">
    <reaction evidence="24">
        <text>a 1,2-diacyl-sn-glycerol + ATP = a 1,2-diacyl-sn-glycero-3-phosphate + ADP + H(+)</text>
        <dbReference type="Rhea" id="RHEA:10272"/>
        <dbReference type="ChEBI" id="CHEBI:15378"/>
        <dbReference type="ChEBI" id="CHEBI:17815"/>
        <dbReference type="ChEBI" id="CHEBI:30616"/>
        <dbReference type="ChEBI" id="CHEBI:58608"/>
        <dbReference type="ChEBI" id="CHEBI:456216"/>
        <dbReference type="EC" id="2.7.1.107"/>
    </reaction>
</comment>
<feature type="binding site" evidence="23">
    <location>
        <position position="70"/>
    </location>
    <ligand>
        <name>a divalent metal cation</name>
        <dbReference type="ChEBI" id="CHEBI:60240"/>
    </ligand>
</feature>
<feature type="binding site" evidence="22">
    <location>
        <position position="58"/>
    </location>
    <ligand>
        <name>ATP</name>
        <dbReference type="ChEBI" id="CHEBI:30616"/>
    </ligand>
</feature>
<evidence type="ECO:0000256" key="6">
    <source>
        <dbReference type="ARBA" id="ARBA00022516"/>
    </source>
</evidence>
<dbReference type="Proteomes" id="UP000594435">
    <property type="component" value="Chromosome 2"/>
</dbReference>
<feature type="transmembrane region" description="Helical" evidence="24">
    <location>
        <begin position="98"/>
        <end position="117"/>
    </location>
</feature>
<reference evidence="25 26" key="1">
    <citation type="submission" date="2020-11" db="EMBL/GenBank/DDBJ databases">
        <title>Complete and Circularized Genome Assembly of a human isolate of Vibrio navarrensis biotype pommerensis with MiSeq and MinION Sequence Data.</title>
        <authorList>
            <person name="Schwartz K."/>
            <person name="Borowiak M."/>
            <person name="Deneke C."/>
            <person name="Balau V."/>
            <person name="Metelmann C."/>
            <person name="Strauch E."/>
        </authorList>
    </citation>
    <scope>NUCLEOTIDE SEQUENCE [LARGE SCALE GENOMIC DNA]</scope>
    <source>
        <strain evidence="25 26">20-VB00237</strain>
    </source>
</reference>
<evidence type="ECO:0000256" key="23">
    <source>
        <dbReference type="PIRSR" id="PIRSR600829-4"/>
    </source>
</evidence>
<feature type="binding site" evidence="22">
    <location>
        <position position="70"/>
    </location>
    <ligand>
        <name>ATP</name>
        <dbReference type="ChEBI" id="CHEBI:30616"/>
    </ligand>
</feature>
<dbReference type="InterPro" id="IPR000829">
    <property type="entry name" value="DAGK"/>
</dbReference>
<dbReference type="EMBL" id="CP065218">
    <property type="protein sequence ID" value="QPL55581.1"/>
    <property type="molecule type" value="Genomic_DNA"/>
</dbReference>
<feature type="binding site" evidence="21">
    <location>
        <position position="51"/>
    </location>
    <ligand>
        <name>substrate</name>
    </ligand>
</feature>
<feature type="binding site" evidence="22">
    <location>
        <begin position="127"/>
        <end position="129"/>
    </location>
    <ligand>
        <name>ATP</name>
        <dbReference type="ChEBI" id="CHEBI:30616"/>
    </ligand>
</feature>
<dbReference type="PANTHER" id="PTHR34299:SF1">
    <property type="entry name" value="DIACYLGLYCEROL KINASE"/>
    <property type="match status" value="1"/>
</dbReference>
<evidence type="ECO:0000256" key="17">
    <source>
        <dbReference type="ARBA" id="ARBA00023136"/>
    </source>
</evidence>
<evidence type="ECO:0000256" key="8">
    <source>
        <dbReference type="ARBA" id="ARBA00022679"/>
    </source>
</evidence>
<protein>
    <recommendedName>
        <fullName evidence="4 24">Diacylglycerol kinase</fullName>
        <ecNumber evidence="3 24">2.7.1.107</ecNumber>
    </recommendedName>
</protein>
<dbReference type="GO" id="GO:0046872">
    <property type="term" value="F:metal ion binding"/>
    <property type="evidence" value="ECO:0007669"/>
    <property type="project" value="UniProtKB-KW"/>
</dbReference>
<gene>
    <name evidence="25" type="ORF">I3X05_21705</name>
</gene>
<feature type="binding site" evidence="22">
    <location>
        <position position="51"/>
    </location>
    <ligand>
        <name>ATP</name>
        <dbReference type="ChEBI" id="CHEBI:30616"/>
    </ligand>
</feature>
<organism evidence="25 26">
    <name type="scientific">Vibrio navarrensis</name>
    <dbReference type="NCBI Taxonomy" id="29495"/>
    <lineage>
        <taxon>Bacteria</taxon>
        <taxon>Pseudomonadati</taxon>
        <taxon>Pseudomonadota</taxon>
        <taxon>Gammaproteobacteria</taxon>
        <taxon>Vibrionales</taxon>
        <taxon>Vibrionaceae</taxon>
        <taxon>Vibrio</taxon>
    </lineage>
</organism>
<evidence type="ECO:0000313" key="25">
    <source>
        <dbReference type="EMBL" id="QPL55581.1"/>
    </source>
</evidence>
<feature type="binding site" evidence="21">
    <location>
        <position position="97"/>
    </location>
    <ligand>
        <name>substrate</name>
    </ligand>
</feature>
<keyword evidence="19 24" id="KW-1208">Phospholipid metabolism</keyword>
<keyword evidence="17 24" id="KW-0472">Membrane</keyword>
<keyword evidence="12 24" id="KW-0418">Kinase</keyword>
<keyword evidence="10 23" id="KW-0479">Metal-binding</keyword>
<keyword evidence="5" id="KW-1003">Cell membrane</keyword>
<feature type="binding site" evidence="22">
    <location>
        <position position="118"/>
    </location>
    <ligand>
        <name>ATP</name>
        <dbReference type="ChEBI" id="CHEBI:30616"/>
    </ligand>
</feature>
<evidence type="ECO:0000256" key="19">
    <source>
        <dbReference type="ARBA" id="ARBA00023264"/>
    </source>
</evidence>
<dbReference type="InterPro" id="IPR033718">
    <property type="entry name" value="DAGK_prok"/>
</dbReference>
<dbReference type="AlphaFoldDB" id="A0AAJ4LW63"/>
<sequence length="160" mass="17450">MRRLVTPCVIAPRSPTSAPIAKPILRKQRHANHTLQSRNIVLKPGKTGIRRIVDASGYSIQGLKAAWLHEAAFRQEMILTTLLSIVAFLLPVTHVERILLISSLLLVVIVELLNSAVEAVVDRIGSEHHELSGRAKDIGSAAVFVALALTLFVWSSVLLA</sequence>
<dbReference type="GO" id="GO:0005886">
    <property type="term" value="C:plasma membrane"/>
    <property type="evidence" value="ECO:0007669"/>
    <property type="project" value="UniProtKB-SubCell"/>
</dbReference>
<dbReference type="Gene3D" id="1.10.287.3610">
    <property type="match status" value="1"/>
</dbReference>
<dbReference type="GO" id="GO:0006654">
    <property type="term" value="P:phosphatidic acid biosynthetic process"/>
    <property type="evidence" value="ECO:0007669"/>
    <property type="project" value="InterPro"/>
</dbReference>
<keyword evidence="13 22" id="KW-0067">ATP-binding</keyword>
<evidence type="ECO:0000256" key="11">
    <source>
        <dbReference type="ARBA" id="ARBA00022741"/>
    </source>
</evidence>
<dbReference type="EC" id="2.7.1.107" evidence="3 24"/>
<keyword evidence="7 24" id="KW-0997">Cell inner membrane</keyword>
<keyword evidence="8 24" id="KW-0808">Transferase</keyword>
<feature type="binding site" evidence="23">
    <location>
        <position position="118"/>
    </location>
    <ligand>
        <name>a divalent metal cation</name>
        <dbReference type="ChEBI" id="CHEBI:60240"/>
    </ligand>
</feature>
<keyword evidence="14 23" id="KW-0460">Magnesium</keyword>
<evidence type="ECO:0000256" key="21">
    <source>
        <dbReference type="PIRSR" id="PIRSR600829-2"/>
    </source>
</evidence>
<evidence type="ECO:0000256" key="18">
    <source>
        <dbReference type="ARBA" id="ARBA00023209"/>
    </source>
</evidence>
<dbReference type="GO" id="GO:0005524">
    <property type="term" value="F:ATP binding"/>
    <property type="evidence" value="ECO:0007669"/>
    <property type="project" value="UniProtKB-KW"/>
</dbReference>
<evidence type="ECO:0000256" key="5">
    <source>
        <dbReference type="ARBA" id="ARBA00022475"/>
    </source>
</evidence>
<accession>A0AAJ4LW63</accession>
<feature type="binding site" evidence="21">
    <location>
        <begin position="72"/>
        <end position="76"/>
    </location>
    <ligand>
        <name>substrate</name>
    </ligand>
</feature>
<dbReference type="CDD" id="cd14264">
    <property type="entry name" value="DAGK_IM"/>
    <property type="match status" value="1"/>
</dbReference>
<evidence type="ECO:0000256" key="13">
    <source>
        <dbReference type="ARBA" id="ARBA00022840"/>
    </source>
</evidence>
<evidence type="ECO:0000256" key="4">
    <source>
        <dbReference type="ARBA" id="ARBA00017575"/>
    </source>
</evidence>
<name>A0AAJ4LW63_9VIBR</name>
<keyword evidence="18" id="KW-0594">Phospholipid biosynthesis</keyword>
<dbReference type="GO" id="GO:0004143">
    <property type="term" value="F:ATP-dependent diacylglycerol kinase activity"/>
    <property type="evidence" value="ECO:0007669"/>
    <property type="project" value="UniProtKB-EC"/>
</dbReference>
<dbReference type="PANTHER" id="PTHR34299">
    <property type="entry name" value="DIACYLGLYCEROL KINASE"/>
    <property type="match status" value="1"/>
</dbReference>
<evidence type="ECO:0000256" key="2">
    <source>
        <dbReference type="ARBA" id="ARBA00005967"/>
    </source>
</evidence>
<dbReference type="PROSITE" id="PS01069">
    <property type="entry name" value="DAGK_PROKAR"/>
    <property type="match status" value="1"/>
</dbReference>
<comment type="function">
    <text evidence="24">Catalyzes the ATP-dependent phosphorylation of sn-l,2-diacylglycerol (DAG) to phosphatidic acid. Involved in the recycling of diacylglycerol produced as a by-product during membrane-derived oligosaccharide (MDO) biosynthesis.</text>
</comment>
<evidence type="ECO:0000256" key="22">
    <source>
        <dbReference type="PIRSR" id="PIRSR600829-3"/>
    </source>
</evidence>
<feature type="binding site" evidence="21">
    <location>
        <position position="111"/>
    </location>
    <ligand>
        <name>substrate</name>
    </ligand>
</feature>
<evidence type="ECO:0000256" key="10">
    <source>
        <dbReference type="ARBA" id="ARBA00022723"/>
    </source>
</evidence>
<evidence type="ECO:0000256" key="16">
    <source>
        <dbReference type="ARBA" id="ARBA00023098"/>
    </source>
</evidence>
<feature type="transmembrane region" description="Helical" evidence="24">
    <location>
        <begin position="138"/>
        <end position="159"/>
    </location>
</feature>
<proteinExistence type="inferred from homology"/>